<feature type="transmembrane region" description="Helical" evidence="6">
    <location>
        <begin position="12"/>
        <end position="32"/>
    </location>
</feature>
<proteinExistence type="inferred from homology"/>
<evidence type="ECO:0000256" key="6">
    <source>
        <dbReference type="RuleBase" id="RU363041"/>
    </source>
</evidence>
<feature type="transmembrane region" description="Helical" evidence="6">
    <location>
        <begin position="189"/>
        <end position="211"/>
    </location>
</feature>
<comment type="similarity">
    <text evidence="2 6">Belongs to the 4-toluene sulfonate uptake permease (TSUP) (TC 2.A.102) family.</text>
</comment>
<keyword evidence="5 6" id="KW-0472">Membrane</keyword>
<dbReference type="Pfam" id="PF01925">
    <property type="entry name" value="TauE"/>
    <property type="match status" value="1"/>
</dbReference>
<feature type="transmembrane region" description="Helical" evidence="6">
    <location>
        <begin position="110"/>
        <end position="127"/>
    </location>
</feature>
<feature type="transmembrane region" description="Helical" evidence="6">
    <location>
        <begin position="154"/>
        <end position="182"/>
    </location>
</feature>
<comment type="subcellular location">
    <subcellularLocation>
        <location evidence="6">Cell membrane</location>
        <topology evidence="6">Multi-pass membrane protein</topology>
    </subcellularLocation>
    <subcellularLocation>
        <location evidence="1">Membrane</location>
        <topology evidence="1">Multi-pass membrane protein</topology>
    </subcellularLocation>
</comment>
<feature type="transmembrane region" description="Helical" evidence="6">
    <location>
        <begin position="84"/>
        <end position="103"/>
    </location>
</feature>
<sequence length="272" mass="26720">MSLQHSSAAGPGQAMIAAVGFGALIGILLGLLGGGGSILAVPALVYGAGLTLAAAVPTSLLVVGISSAAALLPRLRAGLVQWRIAAIVGGTGAAAAFAGAAVNRLLDPRLVLAGFAVLMVIAGWRMLRGTDDSGGDCALPGGGINWRGCLPKSIAAGLGVGFLTGLFGVGGGFLIIPALVLLLGLSMPAAVATSLVIIVVNSAAGFAAHAGDAAIDYRIAAAFTLAAITGSLAAGRIAGRLPTQRLQRAFAWLVFAIAAFIAIQAIINPVTT</sequence>
<feature type="transmembrane region" description="Helical" evidence="6">
    <location>
        <begin position="217"/>
        <end position="237"/>
    </location>
</feature>
<comment type="caution">
    <text evidence="7">The sequence shown here is derived from an EMBL/GenBank/DDBJ whole genome shotgun (WGS) entry which is preliminary data.</text>
</comment>
<keyword evidence="3 6" id="KW-0812">Transmembrane</keyword>
<keyword evidence="6" id="KW-1003">Cell membrane</keyword>
<dbReference type="InterPro" id="IPR002781">
    <property type="entry name" value="TM_pro_TauE-like"/>
</dbReference>
<dbReference type="PANTHER" id="PTHR43701">
    <property type="entry name" value="MEMBRANE TRANSPORTER PROTEIN MJ0441-RELATED"/>
    <property type="match status" value="1"/>
</dbReference>
<evidence type="ECO:0000313" key="7">
    <source>
        <dbReference type="EMBL" id="GID49495.1"/>
    </source>
</evidence>
<gene>
    <name evidence="7" type="ORF">Aca07nite_67700</name>
</gene>
<evidence type="ECO:0000256" key="1">
    <source>
        <dbReference type="ARBA" id="ARBA00004141"/>
    </source>
</evidence>
<name>A0ABQ3WT82_9ACTN</name>
<evidence type="ECO:0000256" key="2">
    <source>
        <dbReference type="ARBA" id="ARBA00009142"/>
    </source>
</evidence>
<evidence type="ECO:0000256" key="4">
    <source>
        <dbReference type="ARBA" id="ARBA00022989"/>
    </source>
</evidence>
<feature type="transmembrane region" description="Helical" evidence="6">
    <location>
        <begin position="249"/>
        <end position="267"/>
    </location>
</feature>
<reference evidence="7" key="1">
    <citation type="submission" date="2021-01" db="EMBL/GenBank/DDBJ databases">
        <title>Whole genome shotgun sequence of Actinoplanes capillaceus NBRC 16408.</title>
        <authorList>
            <person name="Komaki H."/>
            <person name="Tamura T."/>
        </authorList>
    </citation>
    <scope>NUCLEOTIDE SEQUENCE [LARGE SCALE GENOMIC DNA]</scope>
    <source>
        <strain evidence="7">NBRC 16408</strain>
    </source>
</reference>
<keyword evidence="4 6" id="KW-1133">Transmembrane helix</keyword>
<dbReference type="EMBL" id="BOMF01000128">
    <property type="protein sequence ID" value="GID49495.1"/>
    <property type="molecule type" value="Genomic_DNA"/>
</dbReference>
<evidence type="ECO:0000256" key="3">
    <source>
        <dbReference type="ARBA" id="ARBA00022692"/>
    </source>
</evidence>
<dbReference type="InterPro" id="IPR051598">
    <property type="entry name" value="TSUP/Inactive_protease-like"/>
</dbReference>
<organism evidence="7">
    <name type="scientific">Actinoplanes campanulatus</name>
    <dbReference type="NCBI Taxonomy" id="113559"/>
    <lineage>
        <taxon>Bacteria</taxon>
        <taxon>Bacillati</taxon>
        <taxon>Actinomycetota</taxon>
        <taxon>Actinomycetes</taxon>
        <taxon>Micromonosporales</taxon>
        <taxon>Micromonosporaceae</taxon>
        <taxon>Actinoplanes</taxon>
    </lineage>
</organism>
<accession>A0ABQ3WT82</accession>
<feature type="transmembrane region" description="Helical" evidence="6">
    <location>
        <begin position="44"/>
        <end position="72"/>
    </location>
</feature>
<protein>
    <recommendedName>
        <fullName evidence="6">Probable membrane transporter protein</fullName>
    </recommendedName>
</protein>
<evidence type="ECO:0000256" key="5">
    <source>
        <dbReference type="ARBA" id="ARBA00023136"/>
    </source>
</evidence>
<dbReference type="PANTHER" id="PTHR43701:SF2">
    <property type="entry name" value="MEMBRANE TRANSPORTER PROTEIN YJNA-RELATED"/>
    <property type="match status" value="1"/>
</dbReference>